<dbReference type="OrthoDB" id="6416577at2759"/>
<organism evidence="2 3">
    <name type="scientific">Stegodyphus mimosarum</name>
    <name type="common">African social velvet spider</name>
    <dbReference type="NCBI Taxonomy" id="407821"/>
    <lineage>
        <taxon>Eukaryota</taxon>
        <taxon>Metazoa</taxon>
        <taxon>Ecdysozoa</taxon>
        <taxon>Arthropoda</taxon>
        <taxon>Chelicerata</taxon>
        <taxon>Arachnida</taxon>
        <taxon>Araneae</taxon>
        <taxon>Araneomorphae</taxon>
        <taxon>Entelegynae</taxon>
        <taxon>Eresoidea</taxon>
        <taxon>Eresidae</taxon>
        <taxon>Stegodyphus</taxon>
    </lineage>
</organism>
<feature type="non-terminal residue" evidence="2">
    <location>
        <position position="264"/>
    </location>
</feature>
<dbReference type="InterPro" id="IPR015925">
    <property type="entry name" value="Ryanodine_IP3_receptor"/>
</dbReference>
<dbReference type="Proteomes" id="UP000054359">
    <property type="component" value="Unassembled WGS sequence"/>
</dbReference>
<dbReference type="AlphaFoldDB" id="A0A087UUA7"/>
<dbReference type="InterPro" id="IPR013662">
    <property type="entry name" value="RIH_assoc-dom"/>
</dbReference>
<evidence type="ECO:0000259" key="1">
    <source>
        <dbReference type="Pfam" id="PF08454"/>
    </source>
</evidence>
<evidence type="ECO:0000313" key="3">
    <source>
        <dbReference type="Proteomes" id="UP000054359"/>
    </source>
</evidence>
<proteinExistence type="predicted"/>
<dbReference type="EMBL" id="KK121646">
    <property type="protein sequence ID" value="KFM80946.1"/>
    <property type="molecule type" value="Genomic_DNA"/>
</dbReference>
<evidence type="ECO:0000313" key="2">
    <source>
        <dbReference type="EMBL" id="KFM80946.1"/>
    </source>
</evidence>
<dbReference type="OMA" id="ESKMEVY"/>
<keyword evidence="2" id="KW-0675">Receptor</keyword>
<dbReference type="Pfam" id="PF08454">
    <property type="entry name" value="RIH_assoc"/>
    <property type="match status" value="1"/>
</dbReference>
<protein>
    <submittedName>
        <fullName evidence="2">Inositol 1,4,5-trisphosphate receptor</fullName>
    </submittedName>
</protein>
<sequence>MFLDCICGSTTGGLGLLGLYINEHNVSLVDQTLETLTEYCQGPCHENQNCIAVHESNGIDIIIALILNDINPLGKKRMDLVLELKNNASKLLLAIMESRGDSENAERILYNMSPKQLVDVACNAYHQEGEDEDDEESEDVLEIDDGVSPKEVGHNIYILCHQLAQHNKELAAMLKPNLADPESKMNQALQYYASHTAQIEIVRHDRTMEQIVFPVPQICEFLTRESKMEVYYKAERDEQGSKVSDFFERTDDLFNEMKWQKKLR</sequence>
<name>A0A087UUA7_STEMI</name>
<feature type="domain" description="RyR/IP3R Homology associated" evidence="1">
    <location>
        <begin position="4"/>
        <end position="65"/>
    </location>
</feature>
<keyword evidence="3" id="KW-1185">Reference proteome</keyword>
<dbReference type="GO" id="GO:0006816">
    <property type="term" value="P:calcium ion transport"/>
    <property type="evidence" value="ECO:0007669"/>
    <property type="project" value="InterPro"/>
</dbReference>
<accession>A0A087UUA7</accession>
<dbReference type="STRING" id="407821.A0A087UUA7"/>
<dbReference type="PANTHER" id="PTHR45816:SF4">
    <property type="entry name" value="RYR_IP3R HOMOLOGY ASSOCIATED DOMAIN-CONTAINING PROTEIN"/>
    <property type="match status" value="1"/>
</dbReference>
<reference evidence="2 3" key="1">
    <citation type="submission" date="2013-11" db="EMBL/GenBank/DDBJ databases">
        <title>Genome sequencing of Stegodyphus mimosarum.</title>
        <authorList>
            <person name="Bechsgaard J."/>
        </authorList>
    </citation>
    <scope>NUCLEOTIDE SEQUENCE [LARGE SCALE GENOMIC DNA]</scope>
</reference>
<dbReference type="PANTHER" id="PTHR45816">
    <property type="entry name" value="MIR DOMAIN-CONTAINING PROTEIN"/>
    <property type="match status" value="1"/>
</dbReference>
<gene>
    <name evidence="2" type="ORF">X975_03098</name>
</gene>